<reference evidence="1 2" key="1">
    <citation type="submission" date="2019-09" db="EMBL/GenBank/DDBJ databases">
        <title>NBRP : Genome information of microbial organism related human and environment.</title>
        <authorList>
            <person name="Hattori M."/>
            <person name="Oshima K."/>
            <person name="Inaba H."/>
            <person name="Suda W."/>
            <person name="Sakamoto M."/>
            <person name="Iino T."/>
            <person name="Kitahara M."/>
            <person name="Oshida Y."/>
            <person name="Iida T."/>
            <person name="Kudo T."/>
            <person name="Itoh T."/>
            <person name="Ohkuma M."/>
        </authorList>
    </citation>
    <scope>NUCLEOTIDE SEQUENCE [LARGE SCALE GENOMIC DNA]</scope>
    <source>
        <strain evidence="1 2">Hi-2</strain>
    </source>
</reference>
<protein>
    <submittedName>
        <fullName evidence="1">Uncharacterized protein</fullName>
    </submittedName>
</protein>
<evidence type="ECO:0000313" key="2">
    <source>
        <dbReference type="Proteomes" id="UP000322084"/>
    </source>
</evidence>
<dbReference type="AlphaFoldDB" id="A0A5A7MTC3"/>
<dbReference type="Proteomes" id="UP000322084">
    <property type="component" value="Unassembled WGS sequence"/>
</dbReference>
<comment type="caution">
    <text evidence="1">The sequence shown here is derived from an EMBL/GenBank/DDBJ whole genome shotgun (WGS) entry which is preliminary data.</text>
</comment>
<evidence type="ECO:0000313" key="1">
    <source>
        <dbReference type="EMBL" id="GEQ98225.1"/>
    </source>
</evidence>
<name>A0A5A7MTC3_9PROT</name>
<dbReference type="EMBL" id="BKCL01000005">
    <property type="protein sequence ID" value="GEQ98225.1"/>
    <property type="molecule type" value="Genomic_DNA"/>
</dbReference>
<organism evidence="1 2">
    <name type="scientific">Iodidimonas gelatinilytica</name>
    <dbReference type="NCBI Taxonomy" id="1236966"/>
    <lineage>
        <taxon>Bacteria</taxon>
        <taxon>Pseudomonadati</taxon>
        <taxon>Pseudomonadota</taxon>
        <taxon>Alphaproteobacteria</taxon>
        <taxon>Iodidimonadales</taxon>
        <taxon>Iodidimonadaceae</taxon>
        <taxon>Iodidimonas</taxon>
    </lineage>
</organism>
<accession>A0A5A7MTC3</accession>
<gene>
    <name evidence="1" type="ORF">JCM17844_18620</name>
</gene>
<sequence>MIASWVRGSKLSILPKISWMAMGSSWLHLFGVRALSQWVAGVDQSLRGRYSQGFTIG</sequence>
<proteinExistence type="predicted"/>